<name>A0A1M4VMC7_9BACT</name>
<dbReference type="AlphaFoldDB" id="A0A1M4VMC7"/>
<proteinExistence type="predicted"/>
<protein>
    <submittedName>
        <fullName evidence="1">Uncharacterized protein</fullName>
    </submittedName>
</protein>
<evidence type="ECO:0000313" key="2">
    <source>
        <dbReference type="Proteomes" id="UP000184164"/>
    </source>
</evidence>
<dbReference type="Proteomes" id="UP000184164">
    <property type="component" value="Unassembled WGS sequence"/>
</dbReference>
<dbReference type="STRING" id="1484053.SAMN05444274_102141"/>
<organism evidence="1 2">
    <name type="scientific">Mariniphaga anaerophila</name>
    <dbReference type="NCBI Taxonomy" id="1484053"/>
    <lineage>
        <taxon>Bacteria</taxon>
        <taxon>Pseudomonadati</taxon>
        <taxon>Bacteroidota</taxon>
        <taxon>Bacteroidia</taxon>
        <taxon>Marinilabiliales</taxon>
        <taxon>Prolixibacteraceae</taxon>
        <taxon>Mariniphaga</taxon>
    </lineage>
</organism>
<reference evidence="1 2" key="1">
    <citation type="submission" date="2016-11" db="EMBL/GenBank/DDBJ databases">
        <authorList>
            <person name="Jaros S."/>
            <person name="Januszkiewicz K."/>
            <person name="Wedrychowicz H."/>
        </authorList>
    </citation>
    <scope>NUCLEOTIDE SEQUENCE [LARGE SCALE GENOMIC DNA]</scope>
    <source>
        <strain evidence="1 2">DSM 26910</strain>
    </source>
</reference>
<evidence type="ECO:0000313" key="1">
    <source>
        <dbReference type="EMBL" id="SHE70005.1"/>
    </source>
</evidence>
<accession>A0A1M4VMC7</accession>
<keyword evidence="2" id="KW-1185">Reference proteome</keyword>
<sequence>MANTGLINKRQKTFVFSKQGTDYKSAPTGATIRWIKNINSIDSMLIYTINIQKSQLITIFEYAA</sequence>
<dbReference type="EMBL" id="FQUM01000002">
    <property type="protein sequence ID" value="SHE70005.1"/>
    <property type="molecule type" value="Genomic_DNA"/>
</dbReference>
<gene>
    <name evidence="1" type="ORF">SAMN05444274_102141</name>
</gene>